<keyword evidence="1" id="KW-0479">Metal-binding</keyword>
<organism evidence="10 11">
    <name type="scientific">Drosophila suzukii</name>
    <name type="common">Spotted-wing drosophila fruit fly</name>
    <dbReference type="NCBI Taxonomy" id="28584"/>
    <lineage>
        <taxon>Eukaryota</taxon>
        <taxon>Metazoa</taxon>
        <taxon>Ecdysozoa</taxon>
        <taxon>Arthropoda</taxon>
        <taxon>Hexapoda</taxon>
        <taxon>Insecta</taxon>
        <taxon>Pterygota</taxon>
        <taxon>Neoptera</taxon>
        <taxon>Endopterygota</taxon>
        <taxon>Diptera</taxon>
        <taxon>Brachycera</taxon>
        <taxon>Muscomorpha</taxon>
        <taxon>Ephydroidea</taxon>
        <taxon>Drosophilidae</taxon>
        <taxon>Drosophila</taxon>
        <taxon>Sophophora</taxon>
    </lineage>
</organism>
<reference evidence="11" key="1">
    <citation type="submission" date="2025-08" db="UniProtKB">
        <authorList>
            <consortium name="RefSeq"/>
        </authorList>
    </citation>
    <scope>IDENTIFICATION</scope>
</reference>
<dbReference type="PROSITE" id="PS50157">
    <property type="entry name" value="ZINC_FINGER_C2H2_2"/>
    <property type="match status" value="5"/>
</dbReference>
<evidence type="ECO:0000256" key="8">
    <source>
        <dbReference type="SAM" id="MobiDB-lite"/>
    </source>
</evidence>
<feature type="domain" description="C2H2-type" evidence="9">
    <location>
        <begin position="249"/>
        <end position="277"/>
    </location>
</feature>
<evidence type="ECO:0000313" key="11">
    <source>
        <dbReference type="RefSeq" id="XP_036669636.2"/>
    </source>
</evidence>
<dbReference type="PANTHER" id="PTHR24379:SF121">
    <property type="entry name" value="C2H2-TYPE DOMAIN-CONTAINING PROTEIN"/>
    <property type="match status" value="1"/>
</dbReference>
<dbReference type="SUPFAM" id="SSF57667">
    <property type="entry name" value="beta-beta-alpha zinc fingers"/>
    <property type="match status" value="3"/>
</dbReference>
<feature type="compositionally biased region" description="Basic and acidic residues" evidence="8">
    <location>
        <begin position="117"/>
        <end position="133"/>
    </location>
</feature>
<dbReference type="AlphaFoldDB" id="A0AB40A1A4"/>
<evidence type="ECO:0000256" key="5">
    <source>
        <dbReference type="ARBA" id="ARBA00023015"/>
    </source>
</evidence>
<feature type="region of interest" description="Disordered" evidence="8">
    <location>
        <begin position="415"/>
        <end position="437"/>
    </location>
</feature>
<dbReference type="SMART" id="SM00355">
    <property type="entry name" value="ZnF_C2H2"/>
    <property type="match status" value="7"/>
</dbReference>
<feature type="domain" description="C2H2-type" evidence="9">
    <location>
        <begin position="307"/>
        <end position="334"/>
    </location>
</feature>
<dbReference type="InterPro" id="IPR036236">
    <property type="entry name" value="Znf_C2H2_sf"/>
</dbReference>
<keyword evidence="3 7" id="KW-0863">Zinc-finger</keyword>
<accession>A0AB40A1A4</accession>
<dbReference type="Pfam" id="PF00096">
    <property type="entry name" value="zf-C2H2"/>
    <property type="match status" value="2"/>
</dbReference>
<keyword evidence="4" id="KW-0862">Zinc</keyword>
<feature type="domain" description="C2H2-type" evidence="9">
    <location>
        <begin position="335"/>
        <end position="362"/>
    </location>
</feature>
<dbReference type="PANTHER" id="PTHR24379">
    <property type="entry name" value="KRAB AND ZINC FINGER DOMAIN-CONTAINING"/>
    <property type="match status" value="1"/>
</dbReference>
<feature type="compositionally biased region" description="Acidic residues" evidence="8">
    <location>
        <begin position="422"/>
        <end position="437"/>
    </location>
</feature>
<feature type="domain" description="C2H2-type" evidence="9">
    <location>
        <begin position="362"/>
        <end position="390"/>
    </location>
</feature>
<name>A0AB40A1A4_DROSZ</name>
<evidence type="ECO:0000256" key="4">
    <source>
        <dbReference type="ARBA" id="ARBA00022833"/>
    </source>
</evidence>
<dbReference type="Proteomes" id="UP001652628">
    <property type="component" value="Chromosome 2R"/>
</dbReference>
<keyword evidence="5" id="KW-0805">Transcription regulation</keyword>
<dbReference type="InterPro" id="IPR013087">
    <property type="entry name" value="Znf_C2H2_type"/>
</dbReference>
<keyword evidence="6" id="KW-0804">Transcription</keyword>
<proteinExistence type="predicted"/>
<dbReference type="Gene3D" id="3.30.160.60">
    <property type="entry name" value="Classic Zinc Finger"/>
    <property type="match status" value="3"/>
</dbReference>
<evidence type="ECO:0000256" key="2">
    <source>
        <dbReference type="ARBA" id="ARBA00022737"/>
    </source>
</evidence>
<evidence type="ECO:0000259" key="9">
    <source>
        <dbReference type="PROSITE" id="PS50157"/>
    </source>
</evidence>
<sequence length="437" mass="51265">MTPQISNGQHYVESARVYMRRDSSILIKCCLCNADTFAGGKWEDFKRHLIEGHGGARQSDEDVDEIQDEVQIELTNILEAGIGQESQLGGELEEELFTNVEFLDEEEEAVELVSSSDEGHDQDEPRRSGHHDYILNRPNKPFYSLRHTSPGIIQYFIELLRRQEYLWSIHHGINRKDRLESSKKVAQALSHRFGCHLQPQVVNASARFLQVWFERQYVMQLSNSDFRCRYPKYYHSLLRFMPTSHISVTICEECDRRCLNERQLRLHKFRVHGGPNPNTCHVCNQGFPLASKLQQHKARYHFKPLEWQCGRCDYNAPSKWDFQQHQAMHAGQRNYTCEVCGHSCKTSSALAVHRRTHDQPRLQCPQCDRHFRENYTLKSHIRKIHDGDNARRVSCSICSRRFQTKEMLELHELVHSKREEKESEETEDLEELDTPFN</sequence>
<evidence type="ECO:0000313" key="10">
    <source>
        <dbReference type="Proteomes" id="UP001652628"/>
    </source>
</evidence>
<gene>
    <name evidence="11" type="primary">LOC108009944</name>
</gene>
<dbReference type="PROSITE" id="PS00028">
    <property type="entry name" value="ZINC_FINGER_C2H2_1"/>
    <property type="match status" value="5"/>
</dbReference>
<evidence type="ECO:0000256" key="3">
    <source>
        <dbReference type="ARBA" id="ARBA00022771"/>
    </source>
</evidence>
<dbReference type="RefSeq" id="XP_036669636.2">
    <property type="nucleotide sequence ID" value="XM_036813741.3"/>
</dbReference>
<evidence type="ECO:0000256" key="7">
    <source>
        <dbReference type="PROSITE-ProRule" id="PRU00042"/>
    </source>
</evidence>
<dbReference type="GO" id="GO:0008270">
    <property type="term" value="F:zinc ion binding"/>
    <property type="evidence" value="ECO:0007669"/>
    <property type="project" value="UniProtKB-KW"/>
</dbReference>
<dbReference type="GeneID" id="108009944"/>
<feature type="region of interest" description="Disordered" evidence="8">
    <location>
        <begin position="111"/>
        <end position="133"/>
    </location>
</feature>
<evidence type="ECO:0000256" key="6">
    <source>
        <dbReference type="ARBA" id="ARBA00023163"/>
    </source>
</evidence>
<protein>
    <recommendedName>
        <fullName evidence="9">C2H2-type domain-containing protein</fullName>
    </recommendedName>
</protein>
<keyword evidence="2" id="KW-0677">Repeat</keyword>
<evidence type="ECO:0000256" key="1">
    <source>
        <dbReference type="ARBA" id="ARBA00022723"/>
    </source>
</evidence>
<keyword evidence="10" id="KW-1185">Reference proteome</keyword>
<feature type="domain" description="C2H2-type" evidence="9">
    <location>
        <begin position="393"/>
        <end position="420"/>
    </location>
</feature>